<sequence>MKMLNLSLLFSVLFAGVGVTSAGLDGDYTKQIDTWRAQRLQRLQAPNGWLSLIGLPWLKDGSNSVGSAKDNDVVLTKGPAHLGKIVLKDGKATITLDLAANAQIDGKAATSAELLDDSHEKPTTISFGNVSFYLIDRSGRKGLRVKDTEAETRTHFVGLDNFPTDPKWRIEAKWIAYDPPHELEIPSVIGTVDKMPVPGKAVFERDGHSYELLPVLEEPDAKELWFIIADKTSGKETYGSARFLYAEMPKDGKIVIDFNKAYNPPCAFTPYATCPLAPPENRLTLAVTAGEKKYRGSHH</sequence>
<evidence type="ECO:0000313" key="2">
    <source>
        <dbReference type="EMBL" id="QBB70907.1"/>
    </source>
</evidence>
<protein>
    <submittedName>
        <fullName evidence="2">DUF1684 domain-containing protein</fullName>
    </submittedName>
</protein>
<dbReference type="EMBL" id="CP035704">
    <property type="protein sequence ID" value="QBB70907.1"/>
    <property type="molecule type" value="Genomic_DNA"/>
</dbReference>
<keyword evidence="3" id="KW-1185">Reference proteome</keyword>
<gene>
    <name evidence="2" type="ORF">ELE36_11405</name>
</gene>
<dbReference type="AlphaFoldDB" id="A0A411HKJ4"/>
<reference evidence="2 3" key="1">
    <citation type="submission" date="2019-01" db="EMBL/GenBank/DDBJ databases">
        <title>Pseudolysobacter antarctica gen. nov., sp. nov., isolated from Fildes Peninsula, Antarctica.</title>
        <authorList>
            <person name="Wei Z."/>
            <person name="Peng F."/>
        </authorList>
    </citation>
    <scope>NUCLEOTIDE SEQUENCE [LARGE SCALE GENOMIC DNA]</scope>
    <source>
        <strain evidence="2 3">AQ6-296</strain>
    </source>
</reference>
<dbReference type="RefSeq" id="WP_129833392.1">
    <property type="nucleotide sequence ID" value="NZ_CP035704.1"/>
</dbReference>
<dbReference type="InterPro" id="IPR012467">
    <property type="entry name" value="DUF1684"/>
</dbReference>
<dbReference type="Pfam" id="PF07920">
    <property type="entry name" value="DUF1684"/>
    <property type="match status" value="1"/>
</dbReference>
<feature type="chain" id="PRO_5019502686" evidence="1">
    <location>
        <begin position="23"/>
        <end position="299"/>
    </location>
</feature>
<proteinExistence type="predicted"/>
<keyword evidence="1" id="KW-0732">Signal</keyword>
<dbReference type="OrthoDB" id="5493262at2"/>
<dbReference type="PANTHER" id="PTHR41913">
    <property type="entry name" value="DUF1684 DOMAIN-CONTAINING PROTEIN"/>
    <property type="match status" value="1"/>
</dbReference>
<evidence type="ECO:0000313" key="3">
    <source>
        <dbReference type="Proteomes" id="UP000291562"/>
    </source>
</evidence>
<name>A0A411HKJ4_9GAMM</name>
<dbReference type="PANTHER" id="PTHR41913:SF1">
    <property type="entry name" value="DUF1684 DOMAIN-CONTAINING PROTEIN"/>
    <property type="match status" value="1"/>
</dbReference>
<dbReference type="KEGG" id="xbc:ELE36_11405"/>
<evidence type="ECO:0000256" key="1">
    <source>
        <dbReference type="SAM" id="SignalP"/>
    </source>
</evidence>
<feature type="signal peptide" evidence="1">
    <location>
        <begin position="1"/>
        <end position="22"/>
    </location>
</feature>
<accession>A0A411HKJ4</accession>
<dbReference type="Proteomes" id="UP000291562">
    <property type="component" value="Chromosome"/>
</dbReference>
<organism evidence="2 3">
    <name type="scientific">Pseudolysobacter antarcticus</name>
    <dbReference type="NCBI Taxonomy" id="2511995"/>
    <lineage>
        <taxon>Bacteria</taxon>
        <taxon>Pseudomonadati</taxon>
        <taxon>Pseudomonadota</taxon>
        <taxon>Gammaproteobacteria</taxon>
        <taxon>Lysobacterales</taxon>
        <taxon>Rhodanobacteraceae</taxon>
        <taxon>Pseudolysobacter</taxon>
    </lineage>
</organism>